<dbReference type="EMBL" id="QRDW01000016">
    <property type="protein sequence ID" value="RED44189.1"/>
    <property type="molecule type" value="Genomic_DNA"/>
</dbReference>
<evidence type="ECO:0000313" key="4">
    <source>
        <dbReference type="EMBL" id="RED44189.1"/>
    </source>
</evidence>
<dbReference type="OrthoDB" id="9801785at2"/>
<keyword evidence="5" id="KW-1185">Reference proteome</keyword>
<feature type="domain" description="NAD-dependent epimerase/dehydratase" evidence="3">
    <location>
        <begin position="5"/>
        <end position="273"/>
    </location>
</feature>
<reference evidence="4 5" key="1">
    <citation type="submission" date="2018-07" db="EMBL/GenBank/DDBJ databases">
        <title>Genomic Encyclopedia of Type Strains, Phase III (KMG-III): the genomes of soil and plant-associated and newly described type strains.</title>
        <authorList>
            <person name="Whitman W."/>
        </authorList>
    </citation>
    <scope>NUCLEOTIDE SEQUENCE [LARGE SCALE GENOMIC DNA]</scope>
    <source>
        <strain evidence="4 5">CECT 8488</strain>
    </source>
</reference>
<dbReference type="Proteomes" id="UP000256845">
    <property type="component" value="Unassembled WGS sequence"/>
</dbReference>
<name>A0A3D9H3X0_9PROT</name>
<comment type="similarity">
    <text evidence="2">Belongs to the NAD(P)-dependent epimerase/dehydratase family.</text>
</comment>
<evidence type="ECO:0000256" key="1">
    <source>
        <dbReference type="ARBA" id="ARBA00005125"/>
    </source>
</evidence>
<sequence length="370" mass="39539">MGRRILITGGAGFVGSNLSLHLKAENPGNEVIALDNLKRRGSELNLSRLAAGGVVFQHGDVRTTEDLAAVGAVDLLIECSAEPSVHAGQDGSLGYLINSNLIGAINCFDHARAHGSDVIFLSSSRVYPIPVLRDLPLVHEGGRLDIPAGHAGTGWSCAGISTDCPLLGHRSLYGATKLSAELLLEEYRQSFGLRTIINRFGVLAGPWQMGKVDQGFIALWAARHLFGGELKYLGFGGYGHQVRDVLHVADMCRLISFQIQQMDKLSGGIFNAGGGADNSISLAELTEECRKLAGREMSIQPVAETAAVDIPWYITDNSAVTGATGWTPKIGIKSLLEDVFGWLDANRALLQPIFSPEGAGTTSKERQKPQ</sequence>
<evidence type="ECO:0000259" key="3">
    <source>
        <dbReference type="Pfam" id="PF01370"/>
    </source>
</evidence>
<evidence type="ECO:0000256" key="2">
    <source>
        <dbReference type="ARBA" id="ARBA00007637"/>
    </source>
</evidence>
<gene>
    <name evidence="4" type="ORF">DFP90_11630</name>
</gene>
<dbReference type="AlphaFoldDB" id="A0A3D9H3X0"/>
<comment type="caution">
    <text evidence="4">The sequence shown here is derived from an EMBL/GenBank/DDBJ whole genome shotgun (WGS) entry which is preliminary data.</text>
</comment>
<dbReference type="RefSeq" id="WP_115939238.1">
    <property type="nucleotide sequence ID" value="NZ_QRDW01000016.1"/>
</dbReference>
<dbReference type="PANTHER" id="PTHR43000">
    <property type="entry name" value="DTDP-D-GLUCOSE 4,6-DEHYDRATASE-RELATED"/>
    <property type="match status" value="1"/>
</dbReference>
<protein>
    <submittedName>
        <fullName evidence="4">CDP-paratose 2-epimerase</fullName>
    </submittedName>
</protein>
<evidence type="ECO:0000313" key="5">
    <source>
        <dbReference type="Proteomes" id="UP000256845"/>
    </source>
</evidence>
<comment type="pathway">
    <text evidence="1">Bacterial outer membrane biogenesis; LPS O-antigen biosynthesis.</text>
</comment>
<dbReference type="SUPFAM" id="SSF51735">
    <property type="entry name" value="NAD(P)-binding Rossmann-fold domains"/>
    <property type="match status" value="1"/>
</dbReference>
<dbReference type="Pfam" id="PF01370">
    <property type="entry name" value="Epimerase"/>
    <property type="match status" value="1"/>
</dbReference>
<dbReference type="InterPro" id="IPR001509">
    <property type="entry name" value="Epimerase_deHydtase"/>
</dbReference>
<accession>A0A3D9H3X0</accession>
<proteinExistence type="inferred from homology"/>
<organism evidence="4 5">
    <name type="scientific">Aestuariispira insulae</name>
    <dbReference type="NCBI Taxonomy" id="1461337"/>
    <lineage>
        <taxon>Bacteria</taxon>
        <taxon>Pseudomonadati</taxon>
        <taxon>Pseudomonadota</taxon>
        <taxon>Alphaproteobacteria</taxon>
        <taxon>Rhodospirillales</taxon>
        <taxon>Kiloniellaceae</taxon>
        <taxon>Aestuariispira</taxon>
    </lineage>
</organism>
<dbReference type="Gene3D" id="3.40.50.720">
    <property type="entry name" value="NAD(P)-binding Rossmann-like Domain"/>
    <property type="match status" value="1"/>
</dbReference>
<dbReference type="InterPro" id="IPR036291">
    <property type="entry name" value="NAD(P)-bd_dom_sf"/>
</dbReference>